<dbReference type="InterPro" id="IPR019264">
    <property type="entry name" value="DUF2179"/>
</dbReference>
<feature type="transmembrane region" description="Helical" evidence="6">
    <location>
        <begin position="61"/>
        <end position="81"/>
    </location>
</feature>
<feature type="transmembrane region" description="Helical" evidence="6">
    <location>
        <begin position="21"/>
        <end position="41"/>
    </location>
</feature>
<dbReference type="Pfam" id="PF10035">
    <property type="entry name" value="DUF2179"/>
    <property type="match status" value="1"/>
</dbReference>
<feature type="transmembrane region" description="Helical" evidence="6">
    <location>
        <begin position="185"/>
        <end position="205"/>
    </location>
</feature>
<dbReference type="InterPro" id="IPR015867">
    <property type="entry name" value="N-reg_PII/ATP_PRibTrfase_C"/>
</dbReference>
<evidence type="ECO:0000313" key="8">
    <source>
        <dbReference type="EMBL" id="HIX03164.1"/>
    </source>
</evidence>
<evidence type="ECO:0000313" key="9">
    <source>
        <dbReference type="Proteomes" id="UP000824202"/>
    </source>
</evidence>
<evidence type="ECO:0000256" key="2">
    <source>
        <dbReference type="ARBA" id="ARBA00022475"/>
    </source>
</evidence>
<dbReference type="InterPro" id="IPR003740">
    <property type="entry name" value="YitT"/>
</dbReference>
<evidence type="ECO:0000256" key="5">
    <source>
        <dbReference type="ARBA" id="ARBA00023136"/>
    </source>
</evidence>
<dbReference type="Proteomes" id="UP000824202">
    <property type="component" value="Unassembled WGS sequence"/>
</dbReference>
<evidence type="ECO:0000256" key="4">
    <source>
        <dbReference type="ARBA" id="ARBA00022989"/>
    </source>
</evidence>
<proteinExistence type="predicted"/>
<dbReference type="PIRSF" id="PIRSF006483">
    <property type="entry name" value="Membrane_protein_YitT"/>
    <property type="match status" value="1"/>
</dbReference>
<dbReference type="Gene3D" id="3.30.70.120">
    <property type="match status" value="1"/>
</dbReference>
<evidence type="ECO:0000256" key="3">
    <source>
        <dbReference type="ARBA" id="ARBA00022692"/>
    </source>
</evidence>
<evidence type="ECO:0000256" key="6">
    <source>
        <dbReference type="SAM" id="Phobius"/>
    </source>
</evidence>
<feature type="transmembrane region" description="Helical" evidence="6">
    <location>
        <begin position="88"/>
        <end position="110"/>
    </location>
</feature>
<dbReference type="AlphaFoldDB" id="A0A9D1UZX0"/>
<sequence>MNVTKVSYYKEKIFSARWFQTWGCLLLGSMVIATGYTFFMTPYQIVPGGIYGISTILNWKLGFPIGMAALCFNLPLSLIGFKILGRDFGFRTFVCFWLVALFADGFPWALEHWFGYPPELAHDPLQLVKGGITNPDSPKEGVLLASIFGGVVIGTGAGLIFKSRSSSAGTDVLAAVLHKLTRKPLGVMQMTVDLIIVVLGFVAFPDWKTPFYSLITIFIMGKVIDIVIGGYASDKTFFIISDKSEEIRHFILTELHRGGSIVPVNGMWNRTEKEMIMTVVHRKEVTVLQRAIQHIDPKAFTMILNAQEIMGQGFKRMDWDDVNEKKPKAEKSDK</sequence>
<name>A0A9D1UZX0_9BACT</name>
<evidence type="ECO:0000259" key="7">
    <source>
        <dbReference type="Pfam" id="PF10035"/>
    </source>
</evidence>
<evidence type="ECO:0000256" key="1">
    <source>
        <dbReference type="ARBA" id="ARBA00004651"/>
    </source>
</evidence>
<dbReference type="InterPro" id="IPR051461">
    <property type="entry name" value="UPF0750_membrane"/>
</dbReference>
<reference evidence="8" key="2">
    <citation type="submission" date="2021-04" db="EMBL/GenBank/DDBJ databases">
        <authorList>
            <person name="Gilroy R."/>
        </authorList>
    </citation>
    <scope>NUCLEOTIDE SEQUENCE</scope>
    <source>
        <strain evidence="8">23274</strain>
    </source>
</reference>
<dbReference type="CDD" id="cd16380">
    <property type="entry name" value="YitT_C"/>
    <property type="match status" value="1"/>
</dbReference>
<feature type="domain" description="DUF2179" evidence="7">
    <location>
        <begin position="257"/>
        <end position="311"/>
    </location>
</feature>
<keyword evidence="3 6" id="KW-0812">Transmembrane</keyword>
<comment type="caution">
    <text evidence="8">The sequence shown here is derived from an EMBL/GenBank/DDBJ whole genome shotgun (WGS) entry which is preliminary data.</text>
</comment>
<dbReference type="PANTHER" id="PTHR33545">
    <property type="entry name" value="UPF0750 MEMBRANE PROTEIN YITT-RELATED"/>
    <property type="match status" value="1"/>
</dbReference>
<dbReference type="GO" id="GO:0005886">
    <property type="term" value="C:plasma membrane"/>
    <property type="evidence" value="ECO:0007669"/>
    <property type="project" value="UniProtKB-SubCell"/>
</dbReference>
<feature type="transmembrane region" description="Helical" evidence="6">
    <location>
        <begin position="211"/>
        <end position="233"/>
    </location>
</feature>
<keyword evidence="2" id="KW-1003">Cell membrane</keyword>
<keyword evidence="4 6" id="KW-1133">Transmembrane helix</keyword>
<comment type="subcellular location">
    <subcellularLocation>
        <location evidence="1">Cell membrane</location>
        <topology evidence="1">Multi-pass membrane protein</topology>
    </subcellularLocation>
</comment>
<protein>
    <submittedName>
        <fullName evidence="8">YitT family protein</fullName>
    </submittedName>
</protein>
<gene>
    <name evidence="8" type="ORF">H9863_03485</name>
</gene>
<organism evidence="8 9">
    <name type="scientific">Candidatus Odoribacter faecigallinarum</name>
    <dbReference type="NCBI Taxonomy" id="2838706"/>
    <lineage>
        <taxon>Bacteria</taxon>
        <taxon>Pseudomonadati</taxon>
        <taxon>Bacteroidota</taxon>
        <taxon>Bacteroidia</taxon>
        <taxon>Bacteroidales</taxon>
        <taxon>Odoribacteraceae</taxon>
        <taxon>Odoribacter</taxon>
    </lineage>
</organism>
<reference evidence="8" key="1">
    <citation type="journal article" date="2021" name="PeerJ">
        <title>Extensive microbial diversity within the chicken gut microbiome revealed by metagenomics and culture.</title>
        <authorList>
            <person name="Gilroy R."/>
            <person name="Ravi A."/>
            <person name="Getino M."/>
            <person name="Pursley I."/>
            <person name="Horton D.L."/>
            <person name="Alikhan N.F."/>
            <person name="Baker D."/>
            <person name="Gharbi K."/>
            <person name="Hall N."/>
            <person name="Watson M."/>
            <person name="Adriaenssens E.M."/>
            <person name="Foster-Nyarko E."/>
            <person name="Jarju S."/>
            <person name="Secka A."/>
            <person name="Antonio M."/>
            <person name="Oren A."/>
            <person name="Chaudhuri R.R."/>
            <person name="La Ragione R."/>
            <person name="Hildebrand F."/>
            <person name="Pallen M.J."/>
        </authorList>
    </citation>
    <scope>NUCLEOTIDE SEQUENCE</scope>
    <source>
        <strain evidence="8">23274</strain>
    </source>
</reference>
<dbReference type="EMBL" id="DXFT01000070">
    <property type="protein sequence ID" value="HIX03164.1"/>
    <property type="molecule type" value="Genomic_DNA"/>
</dbReference>
<keyword evidence="5 6" id="KW-0472">Membrane</keyword>
<dbReference type="PANTHER" id="PTHR33545:SF5">
    <property type="entry name" value="UPF0750 MEMBRANE PROTEIN YITT"/>
    <property type="match status" value="1"/>
</dbReference>
<feature type="transmembrane region" description="Helical" evidence="6">
    <location>
        <begin position="142"/>
        <end position="161"/>
    </location>
</feature>
<accession>A0A9D1UZX0</accession>
<dbReference type="Pfam" id="PF02588">
    <property type="entry name" value="YitT_membrane"/>
    <property type="match status" value="1"/>
</dbReference>